<dbReference type="GO" id="GO:0016758">
    <property type="term" value="F:hexosyltransferase activity"/>
    <property type="evidence" value="ECO:0007669"/>
    <property type="project" value="InterPro"/>
</dbReference>
<name>A0A2W1JJ27_9CYAN</name>
<reference evidence="2 3" key="1">
    <citation type="journal article" date="2018" name="Sci. Rep.">
        <title>A novel species of the marine cyanobacterium Acaryochloris with a unique pigment content and lifestyle.</title>
        <authorList>
            <person name="Partensky F."/>
            <person name="Six C."/>
            <person name="Ratin M."/>
            <person name="Garczarek L."/>
            <person name="Vaulot D."/>
            <person name="Probert I."/>
            <person name="Calteau A."/>
            <person name="Gourvil P."/>
            <person name="Marie D."/>
            <person name="Grebert T."/>
            <person name="Bouchier C."/>
            <person name="Le Panse S."/>
            <person name="Gachenot M."/>
            <person name="Rodriguez F."/>
            <person name="Garrido J.L."/>
        </authorList>
    </citation>
    <scope>NUCLEOTIDE SEQUENCE [LARGE SCALE GENOMIC DNA]</scope>
    <source>
        <strain evidence="2 3">RCC1774</strain>
    </source>
</reference>
<dbReference type="Pfam" id="PF04101">
    <property type="entry name" value="Glyco_tran_28_C"/>
    <property type="match status" value="1"/>
</dbReference>
<comment type="caution">
    <text evidence="2">The sequence shown here is derived from an EMBL/GenBank/DDBJ whole genome shotgun (WGS) entry which is preliminary data.</text>
</comment>
<dbReference type="AlphaFoldDB" id="A0A2W1JJ27"/>
<evidence type="ECO:0000313" key="2">
    <source>
        <dbReference type="EMBL" id="PZD73470.1"/>
    </source>
</evidence>
<dbReference type="EC" id="2.4.1.227" evidence="2"/>
<dbReference type="InterPro" id="IPR007235">
    <property type="entry name" value="Glyco_trans_28_C"/>
</dbReference>
<dbReference type="RefSeq" id="WP_110985950.1">
    <property type="nucleotide sequence ID" value="NZ_CAWNWM010000005.1"/>
</dbReference>
<sequence length="402" mass="45000">MRLMVYSHDAFGLGNLRRMLAICEHLLQHWQNLSILLVSGSPMLQGFRLPEGLDYIKLPCLSRGVSGDLSAKYLKTTADETIVFRSHLILSAAKHFKPDLLLVDKKPYGIQQELAHTLAYMERKLPQSKCVLLLRDILDAPEKMRQEWLTQGYYQAIQVHYDQVLVVGMPEVFDLAQEYQFPLPAARKVRYCGYIRKPFCRPQRFEVRRFLRLSPAETLVLVTPGGGEDGLPLVEAYLQGLRTIDPAIKLRSLILCGPEMPVEQQAILQKMAEPLLGVTLEVFTDNLLGYLSAADVVVAMGGYNTLTEILALNKRAVVVPRTSPSQEQLIRMERFMQRGLVQGIHPEVLTPRSLLSAVLDPIDPARTPAQPLNFGGLPQISHYLSELVSPSPACPLTGLLTV</sequence>
<gene>
    <name evidence="2" type="primary">murG_2</name>
    <name evidence="2" type="ORF">C1752_01982</name>
</gene>
<accession>A0A2W1JJ27</accession>
<evidence type="ECO:0000259" key="1">
    <source>
        <dbReference type="Pfam" id="PF04101"/>
    </source>
</evidence>
<dbReference type="PANTHER" id="PTHR21015:SF28">
    <property type="entry name" value="SLL1722 PROTEIN"/>
    <property type="match status" value="1"/>
</dbReference>
<dbReference type="PANTHER" id="PTHR21015">
    <property type="entry name" value="UDP-N-ACETYLGLUCOSAMINE--N-ACETYLMURAMYL-(PENTAPEPTIDE) PYROPHOSPHORYL-UNDECAPRENOL N-ACETYLGLUCOSAMINE TRANSFERASE 1"/>
    <property type="match status" value="1"/>
</dbReference>
<organism evidence="2 3">
    <name type="scientific">Acaryochloris thomasi RCC1774</name>
    <dbReference type="NCBI Taxonomy" id="1764569"/>
    <lineage>
        <taxon>Bacteria</taxon>
        <taxon>Bacillati</taxon>
        <taxon>Cyanobacteriota</taxon>
        <taxon>Cyanophyceae</taxon>
        <taxon>Acaryochloridales</taxon>
        <taxon>Acaryochloridaceae</taxon>
        <taxon>Acaryochloris</taxon>
        <taxon>Acaryochloris thomasi</taxon>
    </lineage>
</organism>
<proteinExistence type="predicted"/>
<keyword evidence="2" id="KW-0328">Glycosyltransferase</keyword>
<keyword evidence="2" id="KW-0808">Transferase</keyword>
<keyword evidence="3" id="KW-1185">Reference proteome</keyword>
<evidence type="ECO:0000313" key="3">
    <source>
        <dbReference type="Proteomes" id="UP000248857"/>
    </source>
</evidence>
<dbReference type="Proteomes" id="UP000248857">
    <property type="component" value="Unassembled WGS sequence"/>
</dbReference>
<dbReference type="SUPFAM" id="SSF53756">
    <property type="entry name" value="UDP-Glycosyltransferase/glycogen phosphorylase"/>
    <property type="match status" value="1"/>
</dbReference>
<dbReference type="Gene3D" id="3.40.50.2000">
    <property type="entry name" value="Glycogen Phosphorylase B"/>
    <property type="match status" value="1"/>
</dbReference>
<protein>
    <submittedName>
        <fullName evidence="2">UDP-N-acetylglucosamine--N-acetylmuramyl-(Pentapeptide) pyrophosphoryl-undecaprenol N-acetylglucosamine transferase</fullName>
        <ecNumber evidence="2">2.4.1.227</ecNumber>
    </submittedName>
</protein>
<feature type="domain" description="Glycosyl transferase family 28 C-terminal" evidence="1">
    <location>
        <begin position="249"/>
        <end position="367"/>
    </location>
</feature>
<dbReference type="EMBL" id="PQWO01000005">
    <property type="protein sequence ID" value="PZD73470.1"/>
    <property type="molecule type" value="Genomic_DNA"/>
</dbReference>
<dbReference type="OrthoDB" id="9802126at2"/>